<feature type="binding site" evidence="11">
    <location>
        <position position="603"/>
    </location>
    <ligand>
        <name>Zn(2+)</name>
        <dbReference type="ChEBI" id="CHEBI:29105"/>
    </ligand>
</feature>
<comment type="catalytic activity">
    <reaction evidence="10">
        <text>hydrogencarbonate + H(+) = CO2 + H2O</text>
        <dbReference type="Rhea" id="RHEA:10748"/>
        <dbReference type="ChEBI" id="CHEBI:15377"/>
        <dbReference type="ChEBI" id="CHEBI:15378"/>
        <dbReference type="ChEBI" id="CHEBI:16526"/>
        <dbReference type="ChEBI" id="CHEBI:17544"/>
        <dbReference type="EC" id="4.2.1.1"/>
    </reaction>
</comment>
<comment type="similarity">
    <text evidence="2">Belongs to the beta-class carbonic anhydrase family.</text>
</comment>
<keyword evidence="7 12" id="KW-0472">Membrane</keyword>
<dbReference type="Gene3D" id="3.40.1050.10">
    <property type="entry name" value="Carbonic anhydrase"/>
    <property type="match status" value="1"/>
</dbReference>
<evidence type="ECO:0000256" key="4">
    <source>
        <dbReference type="ARBA" id="ARBA00022692"/>
    </source>
</evidence>
<name>A0A1H8WYE6_9PSEU</name>
<evidence type="ECO:0000256" key="9">
    <source>
        <dbReference type="ARBA" id="ARBA00024993"/>
    </source>
</evidence>
<sequence>MSWLPHSPANPNPVRIADFSPVFRFPTGMIEIVRGEHDTGPPPRRDHPVLTLLRHDLPASLVVFLVAVPLSLGIALAAGAPLLAGLISAVVGGLVASLLGGSPLQVSGPSAALTVVLADTISTYGWAVTCAITVGAGLLQILFGLTRVARAALAISPAIVHGLLAGIGVTIVLGQLHVVLGGRAQGSAVANLLALPGQIVGHHDQAVLIGVLTVAILVAWPKMPAAVRKVPGPLAAITVATGLSVVTGMTLPRIDLPGSLPSLSLVPQLPGGGWAGAGVAMVTIALIASLESLLSAVSVDKLRGGKRTDLDRELIGQGAANVAAGALGGLPVTGVIVRSMTNYEAGARTRASAILHCCWILAFCLLLTGVLRYIPLAALAGLLVYVGAKLVNLPALKEVLRHGDIAVYAVTVAGAVAVNLLTGVAAGVLLALVFMLRRMVYSGVHVEAGDGRARVVIEGALTFLSVPRLTKVLAEVPARADVTLELLVDYLDHAAFDCLRDWQQAYTRAGGTVTVDEIGHPWFQRGSSGEPTVRRSVAARVVPRWLAPWSQWQAEHTVVPGQRTGSPLGRGASEFQRRTAPLLRDTLSGLAHGQQPHTLFLTCGDARIVPNLITTSGPGDLFTVRNIGNLVPTASDGSDSSVGAAIEYAVGVLKVPEIVVCGHSSCGAMKALLGQAPEGMAQLGSWLRHGEPSLRRRAAEAPLLLDGRRPAAEADQLALHNVVQQLDHLRRYPVVAAALARGELTLTGMYFDVGAAQVSLLDAAGRDFVPAGAATH</sequence>
<dbReference type="GO" id="GO:0004089">
    <property type="term" value="F:carbonate dehydratase activity"/>
    <property type="evidence" value="ECO:0007669"/>
    <property type="project" value="UniProtKB-EC"/>
</dbReference>
<comment type="cofactor">
    <cofactor evidence="11">
        <name>Zn(2+)</name>
        <dbReference type="ChEBI" id="CHEBI:29105"/>
    </cofactor>
    <text evidence="11">Binds 1 zinc ion per subunit.</text>
</comment>
<feature type="transmembrane region" description="Helical" evidence="12">
    <location>
        <begin position="83"/>
        <end position="104"/>
    </location>
</feature>
<feature type="domain" description="SLC26A/SulP transporter" evidence="13">
    <location>
        <begin position="53"/>
        <end position="406"/>
    </location>
</feature>
<dbReference type="SMART" id="SM00947">
    <property type="entry name" value="Pro_CA"/>
    <property type="match status" value="1"/>
</dbReference>
<dbReference type="EMBL" id="FOEF01000006">
    <property type="protein sequence ID" value="SEP32128.1"/>
    <property type="molecule type" value="Genomic_DNA"/>
</dbReference>
<dbReference type="GO" id="GO:0008270">
    <property type="term" value="F:zinc ion binding"/>
    <property type="evidence" value="ECO:0007669"/>
    <property type="project" value="InterPro"/>
</dbReference>
<protein>
    <recommendedName>
        <fullName evidence="3">carbonic anhydrase</fullName>
        <ecNumber evidence="3">4.2.1.1</ecNumber>
    </recommendedName>
</protein>
<evidence type="ECO:0000256" key="2">
    <source>
        <dbReference type="ARBA" id="ARBA00006217"/>
    </source>
</evidence>
<evidence type="ECO:0000256" key="3">
    <source>
        <dbReference type="ARBA" id="ARBA00012925"/>
    </source>
</evidence>
<dbReference type="GO" id="GO:0055085">
    <property type="term" value="P:transmembrane transport"/>
    <property type="evidence" value="ECO:0007669"/>
    <property type="project" value="InterPro"/>
</dbReference>
<comment type="function">
    <text evidence="9">Catalyzes the reversible hydration of carbon dioxide to form bicarbonate.</text>
</comment>
<gene>
    <name evidence="14" type="ORF">SAMN04489732_10612</name>
</gene>
<evidence type="ECO:0000256" key="1">
    <source>
        <dbReference type="ARBA" id="ARBA00004141"/>
    </source>
</evidence>
<evidence type="ECO:0000259" key="13">
    <source>
        <dbReference type="Pfam" id="PF00916"/>
    </source>
</evidence>
<feature type="transmembrane region" description="Helical" evidence="12">
    <location>
        <begin position="274"/>
        <end position="297"/>
    </location>
</feature>
<keyword evidence="6 12" id="KW-1133">Transmembrane helix</keyword>
<proteinExistence type="inferred from homology"/>
<evidence type="ECO:0000256" key="5">
    <source>
        <dbReference type="ARBA" id="ARBA00022833"/>
    </source>
</evidence>
<feature type="transmembrane region" description="Helical" evidence="12">
    <location>
        <begin position="57"/>
        <end position="76"/>
    </location>
</feature>
<feature type="transmembrane region" description="Helical" evidence="12">
    <location>
        <begin position="124"/>
        <end position="146"/>
    </location>
</feature>
<feature type="transmembrane region" description="Helical" evidence="12">
    <location>
        <begin position="405"/>
        <end position="434"/>
    </location>
</feature>
<dbReference type="PANTHER" id="PTHR11814">
    <property type="entry name" value="SULFATE TRANSPORTER"/>
    <property type="match status" value="1"/>
</dbReference>
<keyword evidence="8" id="KW-0456">Lyase</keyword>
<evidence type="ECO:0000256" key="8">
    <source>
        <dbReference type="ARBA" id="ARBA00023239"/>
    </source>
</evidence>
<dbReference type="SUPFAM" id="SSF53056">
    <property type="entry name" value="beta-carbonic anhydrase, cab"/>
    <property type="match status" value="1"/>
</dbReference>
<dbReference type="Pfam" id="PF00484">
    <property type="entry name" value="Pro_CA"/>
    <property type="match status" value="1"/>
</dbReference>
<keyword evidence="4 12" id="KW-0812">Transmembrane</keyword>
<evidence type="ECO:0000256" key="11">
    <source>
        <dbReference type="PIRSR" id="PIRSR601765-1"/>
    </source>
</evidence>
<feature type="transmembrane region" description="Helical" evidence="12">
    <location>
        <begin position="358"/>
        <end position="385"/>
    </location>
</feature>
<dbReference type="PROSITE" id="PS00705">
    <property type="entry name" value="PROK_CO2_ANHYDRASE_2"/>
    <property type="match status" value="1"/>
</dbReference>
<dbReference type="AlphaFoldDB" id="A0A1H8WYE6"/>
<evidence type="ECO:0000256" key="7">
    <source>
        <dbReference type="ARBA" id="ARBA00023136"/>
    </source>
</evidence>
<feature type="binding site" evidence="11">
    <location>
        <position position="605"/>
    </location>
    <ligand>
        <name>Zn(2+)</name>
        <dbReference type="ChEBI" id="CHEBI:29105"/>
    </ligand>
</feature>
<evidence type="ECO:0000313" key="15">
    <source>
        <dbReference type="Proteomes" id="UP000198582"/>
    </source>
</evidence>
<dbReference type="InterPro" id="IPR001765">
    <property type="entry name" value="Carbonic_anhydrase"/>
</dbReference>
<dbReference type="InterPro" id="IPR001902">
    <property type="entry name" value="SLC26A/SulP_fam"/>
</dbReference>
<comment type="subcellular location">
    <subcellularLocation>
        <location evidence="1">Membrane</location>
        <topology evidence="1">Multi-pass membrane protein</topology>
    </subcellularLocation>
</comment>
<dbReference type="Pfam" id="PF00916">
    <property type="entry name" value="Sulfate_transp"/>
    <property type="match status" value="1"/>
</dbReference>
<evidence type="ECO:0000256" key="10">
    <source>
        <dbReference type="ARBA" id="ARBA00048348"/>
    </source>
</evidence>
<dbReference type="Proteomes" id="UP000198582">
    <property type="component" value="Unassembled WGS sequence"/>
</dbReference>
<keyword evidence="11" id="KW-0479">Metal-binding</keyword>
<reference evidence="14 15" key="1">
    <citation type="submission" date="2016-10" db="EMBL/GenBank/DDBJ databases">
        <authorList>
            <person name="de Groot N.N."/>
        </authorList>
    </citation>
    <scope>NUCLEOTIDE SEQUENCE [LARGE SCALE GENOMIC DNA]</scope>
    <source>
        <strain evidence="14 15">DSM 44993</strain>
    </source>
</reference>
<keyword evidence="5 11" id="KW-0862">Zinc</keyword>
<evidence type="ECO:0000313" key="14">
    <source>
        <dbReference type="EMBL" id="SEP32128.1"/>
    </source>
</evidence>
<dbReference type="InterPro" id="IPR015892">
    <property type="entry name" value="Carbonic_anhydrase_CS"/>
</dbReference>
<organism evidence="14 15">
    <name type="scientific">Amycolatopsis saalfeldensis</name>
    <dbReference type="NCBI Taxonomy" id="394193"/>
    <lineage>
        <taxon>Bacteria</taxon>
        <taxon>Bacillati</taxon>
        <taxon>Actinomycetota</taxon>
        <taxon>Actinomycetes</taxon>
        <taxon>Pseudonocardiales</taxon>
        <taxon>Pseudonocardiaceae</taxon>
        <taxon>Amycolatopsis</taxon>
    </lineage>
</organism>
<dbReference type="GO" id="GO:0016020">
    <property type="term" value="C:membrane"/>
    <property type="evidence" value="ECO:0007669"/>
    <property type="project" value="UniProtKB-SubCell"/>
</dbReference>
<feature type="transmembrane region" description="Helical" evidence="12">
    <location>
        <begin position="232"/>
        <end position="254"/>
    </location>
</feature>
<dbReference type="InterPro" id="IPR036874">
    <property type="entry name" value="Carbonic_anhydrase_sf"/>
</dbReference>
<feature type="binding site" evidence="11">
    <location>
        <position position="663"/>
    </location>
    <ligand>
        <name>Zn(2+)</name>
        <dbReference type="ChEBI" id="CHEBI:29105"/>
    </ligand>
</feature>
<feature type="binding site" evidence="11">
    <location>
        <position position="666"/>
    </location>
    <ligand>
        <name>Zn(2+)</name>
        <dbReference type="ChEBI" id="CHEBI:29105"/>
    </ligand>
</feature>
<keyword evidence="15" id="KW-1185">Reference proteome</keyword>
<accession>A0A1H8WYE6</accession>
<evidence type="ECO:0000256" key="6">
    <source>
        <dbReference type="ARBA" id="ARBA00022989"/>
    </source>
</evidence>
<dbReference type="EC" id="4.2.1.1" evidence="3"/>
<dbReference type="GO" id="GO:0015976">
    <property type="term" value="P:carbon utilization"/>
    <property type="evidence" value="ECO:0007669"/>
    <property type="project" value="InterPro"/>
</dbReference>
<dbReference type="InterPro" id="IPR011547">
    <property type="entry name" value="SLC26A/SulP_dom"/>
</dbReference>
<dbReference type="STRING" id="394193.SAMN04489732_10612"/>
<evidence type="ECO:0000256" key="12">
    <source>
        <dbReference type="SAM" id="Phobius"/>
    </source>
</evidence>
<feature type="transmembrane region" description="Helical" evidence="12">
    <location>
        <begin position="200"/>
        <end position="220"/>
    </location>
</feature>
<feature type="transmembrane region" description="Helical" evidence="12">
    <location>
        <begin position="158"/>
        <end position="180"/>
    </location>
</feature>